<keyword evidence="1" id="KW-0732">Signal</keyword>
<comment type="caution">
    <text evidence="2">The sequence shown here is derived from an EMBL/GenBank/DDBJ whole genome shotgun (WGS) entry which is preliminary data.</text>
</comment>
<gene>
    <name evidence="2" type="ORF">HU751_22300</name>
</gene>
<feature type="signal peptide" evidence="1">
    <location>
        <begin position="1"/>
        <end position="23"/>
    </location>
</feature>
<reference evidence="2" key="1">
    <citation type="journal article" date="2020" name="Microorganisms">
        <title>Reliable Identification of Environmental Pseudomonas Isolates Using the rpoD Gene.</title>
        <authorList>
            <consortium name="The Broad Institute Genome Sequencing Platform"/>
            <person name="Girard L."/>
            <person name="Lood C."/>
            <person name="Rokni-Zadeh H."/>
            <person name="van Noort V."/>
            <person name="Lavigne R."/>
            <person name="De Mot R."/>
        </authorList>
    </citation>
    <scope>NUCLEOTIDE SEQUENCE</scope>
    <source>
        <strain evidence="2">BW13M1</strain>
    </source>
</reference>
<dbReference type="EMBL" id="JABWRJ010000039">
    <property type="protein sequence ID" value="MBC3448515.1"/>
    <property type="molecule type" value="Genomic_DNA"/>
</dbReference>
<proteinExistence type="predicted"/>
<dbReference type="AlphaFoldDB" id="A0A923GD38"/>
<accession>A0A923GD38</accession>
<protein>
    <submittedName>
        <fullName evidence="2">Uncharacterized protein</fullName>
    </submittedName>
</protein>
<feature type="chain" id="PRO_5037703894" evidence="1">
    <location>
        <begin position="24"/>
        <end position="141"/>
    </location>
</feature>
<evidence type="ECO:0000313" key="2">
    <source>
        <dbReference type="EMBL" id="MBC3448515.1"/>
    </source>
</evidence>
<reference evidence="2" key="2">
    <citation type="submission" date="2020-07" db="EMBL/GenBank/DDBJ databases">
        <authorList>
            <person name="Lood C."/>
            <person name="Girard L."/>
        </authorList>
    </citation>
    <scope>NUCLEOTIDE SEQUENCE</scope>
    <source>
        <strain evidence="2">BW13M1</strain>
    </source>
</reference>
<dbReference type="RefSeq" id="WP_186734760.1">
    <property type="nucleotide sequence ID" value="NZ_JABWRJ020000005.1"/>
</dbReference>
<organism evidence="2">
    <name type="scientific">Pseudomonas peradeniyensis</name>
    <dbReference type="NCBI Taxonomy" id="2745488"/>
    <lineage>
        <taxon>Bacteria</taxon>
        <taxon>Pseudomonadati</taxon>
        <taxon>Pseudomonadota</taxon>
        <taxon>Gammaproteobacteria</taxon>
        <taxon>Pseudomonadales</taxon>
        <taxon>Pseudomonadaceae</taxon>
        <taxon>Pseudomonas</taxon>
    </lineage>
</organism>
<name>A0A923GD38_9PSED</name>
<sequence>MKKMLSRISILAIAFGAALTVQAGEAPLGYWKLTTYHVSSGAVATIQMVCFKPDKTWYSTTEAKWNGAWFANGSEIQWYGNVPLAHYGNVATIGIGEMSTPTSMSGKYAEWSAPGATPYSFDRHYTYALIYQQADCPPPKL</sequence>
<evidence type="ECO:0000256" key="1">
    <source>
        <dbReference type="SAM" id="SignalP"/>
    </source>
</evidence>